<accession>A0A9D7ST01</accession>
<evidence type="ECO:0000313" key="1">
    <source>
        <dbReference type="EMBL" id="MBK9981569.1"/>
    </source>
</evidence>
<protein>
    <submittedName>
        <fullName evidence="1">Uncharacterized protein</fullName>
    </submittedName>
</protein>
<gene>
    <name evidence="1" type="ORF">IPP15_03950</name>
</gene>
<dbReference type="EMBL" id="JADKGY010000001">
    <property type="protein sequence ID" value="MBK9981569.1"/>
    <property type="molecule type" value="Genomic_DNA"/>
</dbReference>
<name>A0A9D7ST01_9BACT</name>
<evidence type="ECO:0000313" key="2">
    <source>
        <dbReference type="Proteomes" id="UP000808337"/>
    </source>
</evidence>
<organism evidence="1 2">
    <name type="scientific">Candidatus Opimibacter skivensis</name>
    <dbReference type="NCBI Taxonomy" id="2982028"/>
    <lineage>
        <taxon>Bacteria</taxon>
        <taxon>Pseudomonadati</taxon>
        <taxon>Bacteroidota</taxon>
        <taxon>Saprospiria</taxon>
        <taxon>Saprospirales</taxon>
        <taxon>Saprospiraceae</taxon>
        <taxon>Candidatus Opimibacter</taxon>
    </lineage>
</organism>
<reference evidence="1 2" key="1">
    <citation type="submission" date="2020-10" db="EMBL/GenBank/DDBJ databases">
        <title>Connecting structure to function with the recovery of over 1000 high-quality activated sludge metagenome-assembled genomes encoding full-length rRNA genes using long-read sequencing.</title>
        <authorList>
            <person name="Singleton C.M."/>
            <person name="Petriglieri F."/>
            <person name="Kristensen J.M."/>
            <person name="Kirkegaard R.H."/>
            <person name="Michaelsen T.Y."/>
            <person name="Andersen M.H."/>
            <person name="Karst S.M."/>
            <person name="Dueholm M.S."/>
            <person name="Nielsen P.H."/>
            <person name="Albertsen M."/>
        </authorList>
    </citation>
    <scope>NUCLEOTIDE SEQUENCE [LARGE SCALE GENOMIC DNA]</scope>
    <source>
        <strain evidence="1">Ribe_18-Q3-R11-54_MAXAC.273</strain>
    </source>
</reference>
<dbReference type="AlphaFoldDB" id="A0A9D7ST01"/>
<sequence>MMESVALPMSKDDDLIKKILDSFVSRGGYTEVKANIDGFETPSALSNKESEDRVVPDITALKRNGRWYIEVVRKDGEVERTVSKWKLLSMLGKARNGGLILMAPSGQYAFAERLTKKHDIHCKIVKM</sequence>
<comment type="caution">
    <text evidence="1">The sequence shown here is derived from an EMBL/GenBank/DDBJ whole genome shotgun (WGS) entry which is preliminary data.</text>
</comment>
<proteinExistence type="predicted"/>
<dbReference type="Proteomes" id="UP000808337">
    <property type="component" value="Unassembled WGS sequence"/>
</dbReference>